<dbReference type="GO" id="GO:0006357">
    <property type="term" value="P:regulation of transcription by RNA polymerase II"/>
    <property type="evidence" value="ECO:0007669"/>
    <property type="project" value="TreeGrafter"/>
</dbReference>
<dbReference type="InterPro" id="IPR039353">
    <property type="entry name" value="TF_Adf1"/>
</dbReference>
<dbReference type="AlphaFoldDB" id="A0A146KNQ7"/>
<dbReference type="PANTHER" id="PTHR12243:SF69">
    <property type="entry name" value="SI:CH73-59F11.3"/>
    <property type="match status" value="1"/>
</dbReference>
<dbReference type="PROSITE" id="PS51031">
    <property type="entry name" value="BESS"/>
    <property type="match status" value="1"/>
</dbReference>
<name>A0A146KNQ7_LYGHE</name>
<evidence type="ECO:0000259" key="2">
    <source>
        <dbReference type="PROSITE" id="PS51029"/>
    </source>
</evidence>
<dbReference type="InterPro" id="IPR006578">
    <property type="entry name" value="MADF-dom"/>
</dbReference>
<dbReference type="InterPro" id="IPR004210">
    <property type="entry name" value="BESS_motif"/>
</dbReference>
<dbReference type="SMART" id="SM00595">
    <property type="entry name" value="MADF"/>
    <property type="match status" value="1"/>
</dbReference>
<evidence type="ECO:0000313" key="4">
    <source>
        <dbReference type="EMBL" id="JAP97708.1"/>
    </source>
</evidence>
<sequence length="286" mass="34041">LTSLLLAASSRVSFVIWIGNQKIEFDIYYFSIKMDVFKFIREVEKRPALWNKFDERNRNRNFVDSEWEKVASIVNVTKEVAKNKWKNLRDTYARERKKGGDRKWCYFSYMDFLSKTYHQRETEQKSPHADQMMYWDDSQYNAEQPEHTDQQPIEVIVTPRNEPIYLAGEEDIFYRGDLPKPIATTPIKKVVGVKSTSNRRLVRSGTNPVNKNMKEVKSQMTPLKKYTLQMKKNKLKMTDSKEKCNQDSMFLRSLIPHFRKMENVQKLKIQNEIMSIILRELENDDD</sequence>
<dbReference type="EMBL" id="GDHC01020920">
    <property type="protein sequence ID" value="JAP97708.1"/>
    <property type="molecule type" value="Transcribed_RNA"/>
</dbReference>
<feature type="non-terminal residue" evidence="4">
    <location>
        <position position="1"/>
    </location>
</feature>
<evidence type="ECO:0008006" key="5">
    <source>
        <dbReference type="Google" id="ProtNLM"/>
    </source>
</evidence>
<keyword evidence="1" id="KW-0539">Nucleus</keyword>
<comment type="subcellular location">
    <subcellularLocation>
        <location evidence="1">Nucleus</location>
    </subcellularLocation>
</comment>
<evidence type="ECO:0000256" key="1">
    <source>
        <dbReference type="PROSITE-ProRule" id="PRU00371"/>
    </source>
</evidence>
<feature type="domain" description="BESS" evidence="3">
    <location>
        <begin position="244"/>
        <end position="283"/>
    </location>
</feature>
<dbReference type="PANTHER" id="PTHR12243">
    <property type="entry name" value="MADF DOMAIN TRANSCRIPTION FACTOR"/>
    <property type="match status" value="1"/>
</dbReference>
<gene>
    <name evidence="4" type="ORF">g.57071</name>
</gene>
<proteinExistence type="predicted"/>
<evidence type="ECO:0000259" key="3">
    <source>
        <dbReference type="PROSITE" id="PS51031"/>
    </source>
</evidence>
<dbReference type="GO" id="GO:0005667">
    <property type="term" value="C:transcription regulator complex"/>
    <property type="evidence" value="ECO:0007669"/>
    <property type="project" value="TreeGrafter"/>
</dbReference>
<dbReference type="Pfam" id="PF02944">
    <property type="entry name" value="BESS"/>
    <property type="match status" value="1"/>
</dbReference>
<dbReference type="Pfam" id="PF10545">
    <property type="entry name" value="MADF_DNA_bdg"/>
    <property type="match status" value="1"/>
</dbReference>
<organism evidence="4">
    <name type="scientific">Lygus hesperus</name>
    <name type="common">Western plant bug</name>
    <dbReference type="NCBI Taxonomy" id="30085"/>
    <lineage>
        <taxon>Eukaryota</taxon>
        <taxon>Metazoa</taxon>
        <taxon>Ecdysozoa</taxon>
        <taxon>Arthropoda</taxon>
        <taxon>Hexapoda</taxon>
        <taxon>Insecta</taxon>
        <taxon>Pterygota</taxon>
        <taxon>Neoptera</taxon>
        <taxon>Paraneoptera</taxon>
        <taxon>Hemiptera</taxon>
        <taxon>Heteroptera</taxon>
        <taxon>Panheteroptera</taxon>
        <taxon>Cimicomorpha</taxon>
        <taxon>Miridae</taxon>
        <taxon>Mirini</taxon>
        <taxon>Lygus</taxon>
    </lineage>
</organism>
<reference evidence="4" key="1">
    <citation type="journal article" date="2016" name="Gigascience">
        <title>De novo construction of an expanded transcriptome assembly for the western tarnished plant bug, Lygus hesperus.</title>
        <authorList>
            <person name="Tassone E.E."/>
            <person name="Geib S.M."/>
            <person name="Hall B."/>
            <person name="Fabrick J.A."/>
            <person name="Brent C.S."/>
            <person name="Hull J.J."/>
        </authorList>
    </citation>
    <scope>NUCLEOTIDE SEQUENCE</scope>
</reference>
<feature type="domain" description="MADF" evidence="2">
    <location>
        <begin position="38"/>
        <end position="118"/>
    </location>
</feature>
<dbReference type="GO" id="GO:0005634">
    <property type="term" value="C:nucleus"/>
    <property type="evidence" value="ECO:0007669"/>
    <property type="project" value="UniProtKB-SubCell"/>
</dbReference>
<dbReference type="GO" id="GO:0003677">
    <property type="term" value="F:DNA binding"/>
    <property type="evidence" value="ECO:0007669"/>
    <property type="project" value="InterPro"/>
</dbReference>
<dbReference type="PROSITE" id="PS51029">
    <property type="entry name" value="MADF"/>
    <property type="match status" value="1"/>
</dbReference>
<accession>A0A146KNQ7</accession>
<protein>
    <recommendedName>
        <fullName evidence="5">Transcription factor Adf-1</fullName>
    </recommendedName>
</protein>